<reference evidence="2 3" key="1">
    <citation type="submission" date="2024-06" db="EMBL/GenBank/DDBJ databases">
        <title>The draft genome of Grus japonensis, version 3.</title>
        <authorList>
            <person name="Nabeshima K."/>
            <person name="Suzuki S."/>
            <person name="Onuma M."/>
        </authorList>
    </citation>
    <scope>NUCLEOTIDE SEQUENCE [LARGE SCALE GENOMIC DNA]</scope>
    <source>
        <strain evidence="2 3">451A</strain>
    </source>
</reference>
<accession>A0ABC9XGX4</accession>
<sequence length="161" mass="18666">MEVYLLQENRWHHMQTPLAWEVCSSLRSPGTGKERILHVALRNRKPSRNRDSRGPLLSRSSRCTVGLRGRKGGRNPSRKKKASNRTSSKEFPESRKRMVIEFCSSSSEGHQNEFFSRKISMPAVWNSKWYYQHAVADLSSETVKEVVYTHNPKIMDIPFAF</sequence>
<feature type="region of interest" description="Disordered" evidence="1">
    <location>
        <begin position="43"/>
        <end position="93"/>
    </location>
</feature>
<organism evidence="2 3">
    <name type="scientific">Grus japonensis</name>
    <name type="common">Japanese crane</name>
    <name type="synonym">Red-crowned crane</name>
    <dbReference type="NCBI Taxonomy" id="30415"/>
    <lineage>
        <taxon>Eukaryota</taxon>
        <taxon>Metazoa</taxon>
        <taxon>Chordata</taxon>
        <taxon>Craniata</taxon>
        <taxon>Vertebrata</taxon>
        <taxon>Euteleostomi</taxon>
        <taxon>Archelosauria</taxon>
        <taxon>Archosauria</taxon>
        <taxon>Dinosauria</taxon>
        <taxon>Saurischia</taxon>
        <taxon>Theropoda</taxon>
        <taxon>Coelurosauria</taxon>
        <taxon>Aves</taxon>
        <taxon>Neognathae</taxon>
        <taxon>Neoaves</taxon>
        <taxon>Gruiformes</taxon>
        <taxon>Gruidae</taxon>
        <taxon>Grus</taxon>
    </lineage>
</organism>
<feature type="compositionally biased region" description="Basic residues" evidence="1">
    <location>
        <begin position="68"/>
        <end position="83"/>
    </location>
</feature>
<evidence type="ECO:0000313" key="2">
    <source>
        <dbReference type="EMBL" id="GAB0196596.1"/>
    </source>
</evidence>
<name>A0ABC9XGX4_GRUJA</name>
<dbReference type="AlphaFoldDB" id="A0ABC9XGX4"/>
<gene>
    <name evidence="2" type="ORF">GRJ2_002124900</name>
</gene>
<dbReference type="EMBL" id="BAAFJT010000015">
    <property type="protein sequence ID" value="GAB0196596.1"/>
    <property type="molecule type" value="Genomic_DNA"/>
</dbReference>
<evidence type="ECO:0000313" key="3">
    <source>
        <dbReference type="Proteomes" id="UP001623348"/>
    </source>
</evidence>
<keyword evidence="3" id="KW-1185">Reference proteome</keyword>
<evidence type="ECO:0000256" key="1">
    <source>
        <dbReference type="SAM" id="MobiDB-lite"/>
    </source>
</evidence>
<comment type="caution">
    <text evidence="2">The sequence shown here is derived from an EMBL/GenBank/DDBJ whole genome shotgun (WGS) entry which is preliminary data.</text>
</comment>
<dbReference type="Proteomes" id="UP001623348">
    <property type="component" value="Unassembled WGS sequence"/>
</dbReference>
<protein>
    <submittedName>
        <fullName evidence="2">Uncharacterized protein</fullName>
    </submittedName>
</protein>
<proteinExistence type="predicted"/>